<keyword evidence="7 13" id="KW-0067">ATP-binding</keyword>
<dbReference type="InterPro" id="IPR036615">
    <property type="entry name" value="Mur_ligase_C_dom_sf"/>
</dbReference>
<dbReference type="EMBL" id="JACHGH010000014">
    <property type="protein sequence ID" value="MBB6455026.1"/>
    <property type="molecule type" value="Genomic_DNA"/>
</dbReference>
<name>A0A841Q9F6_9BACI</name>
<dbReference type="Gene3D" id="3.40.1390.10">
    <property type="entry name" value="MurE/MurF, N-terminal domain"/>
    <property type="match status" value="1"/>
</dbReference>
<keyword evidence="4 13" id="KW-0436">Ligase</keyword>
<dbReference type="SUPFAM" id="SSF53623">
    <property type="entry name" value="MurD-like peptide ligases, catalytic domain"/>
    <property type="match status" value="1"/>
</dbReference>
<dbReference type="NCBIfam" id="NF001126">
    <property type="entry name" value="PRK00139.1-4"/>
    <property type="match status" value="1"/>
</dbReference>
<feature type="domain" description="Mur ligase N-terminal catalytic" evidence="15">
    <location>
        <begin position="23"/>
        <end position="95"/>
    </location>
</feature>
<feature type="modified residue" description="N6-carboxylysine" evidence="13">
    <location>
        <position position="218"/>
    </location>
</feature>
<dbReference type="PANTHER" id="PTHR23135">
    <property type="entry name" value="MUR LIGASE FAMILY MEMBER"/>
    <property type="match status" value="1"/>
</dbReference>
<feature type="binding site" evidence="13">
    <location>
        <begin position="151"/>
        <end position="152"/>
    </location>
    <ligand>
        <name>UDP-N-acetyl-alpha-D-muramoyl-L-alanyl-D-glutamate</name>
        <dbReference type="ChEBI" id="CHEBI:83900"/>
    </ligand>
</feature>
<dbReference type="Pfam" id="PF02875">
    <property type="entry name" value="Mur_ligase_C"/>
    <property type="match status" value="1"/>
</dbReference>
<evidence type="ECO:0000256" key="7">
    <source>
        <dbReference type="ARBA" id="ARBA00022840"/>
    </source>
</evidence>
<dbReference type="UniPathway" id="UPA00219"/>
<comment type="pathway">
    <text evidence="1 13 14">Cell wall biogenesis; peptidoglycan biosynthesis.</text>
</comment>
<feature type="short sequence motif" description="Meso-diaminopimelate recognition motif" evidence="13">
    <location>
        <begin position="407"/>
        <end position="410"/>
    </location>
</feature>
<feature type="binding site" evidence="13">
    <location>
        <position position="383"/>
    </location>
    <ligand>
        <name>meso-2,6-diaminopimelate</name>
        <dbReference type="ChEBI" id="CHEBI:57791"/>
    </ligand>
</feature>
<feature type="domain" description="Mur ligase C-terminal" evidence="16">
    <location>
        <begin position="334"/>
        <end position="459"/>
    </location>
</feature>
<dbReference type="EC" id="6.3.2.13" evidence="13"/>
<evidence type="ECO:0000256" key="5">
    <source>
        <dbReference type="ARBA" id="ARBA00022618"/>
    </source>
</evidence>
<evidence type="ECO:0000256" key="10">
    <source>
        <dbReference type="ARBA" id="ARBA00022984"/>
    </source>
</evidence>
<feature type="binding site" evidence="13">
    <location>
        <position position="457"/>
    </location>
    <ligand>
        <name>meso-2,6-diaminopimelate</name>
        <dbReference type="ChEBI" id="CHEBI:57791"/>
    </ligand>
</feature>
<keyword evidence="9 13" id="KW-0133">Cell shape</keyword>
<evidence type="ECO:0000256" key="9">
    <source>
        <dbReference type="ARBA" id="ARBA00022960"/>
    </source>
</evidence>
<evidence type="ECO:0000256" key="2">
    <source>
        <dbReference type="ARBA" id="ARBA00005898"/>
    </source>
</evidence>
<dbReference type="InterPro" id="IPR004101">
    <property type="entry name" value="Mur_ligase_C"/>
</dbReference>
<evidence type="ECO:0000313" key="18">
    <source>
        <dbReference type="EMBL" id="MBB6455026.1"/>
    </source>
</evidence>
<dbReference type="RefSeq" id="WP_174497498.1">
    <property type="nucleotide sequence ID" value="NZ_CADDWK010000015.1"/>
</dbReference>
<comment type="function">
    <text evidence="13">Catalyzes the addition of meso-diaminopimelic acid to the nucleotide precursor UDP-N-acetylmuramoyl-L-alanyl-D-glutamate (UMAG) in the biosynthesis of bacterial cell-wall peptidoglycan.</text>
</comment>
<evidence type="ECO:0000259" key="17">
    <source>
        <dbReference type="Pfam" id="PF08245"/>
    </source>
</evidence>
<dbReference type="FunFam" id="3.40.1390.10:FF:000005">
    <property type="entry name" value="UDP-N-acetylmuramoyl-L-alanyl-D-glutamate--2,6-diaminopimelate ligase"/>
    <property type="match status" value="1"/>
</dbReference>
<feature type="binding site" evidence="13">
    <location>
        <position position="150"/>
    </location>
    <ligand>
        <name>UDP-N-acetyl-alpha-D-muramoyl-L-alanyl-D-glutamate</name>
        <dbReference type="ChEBI" id="CHEBI:83900"/>
    </ligand>
</feature>
<evidence type="ECO:0000256" key="8">
    <source>
        <dbReference type="ARBA" id="ARBA00022842"/>
    </source>
</evidence>
<evidence type="ECO:0000256" key="11">
    <source>
        <dbReference type="ARBA" id="ARBA00023306"/>
    </source>
</evidence>
<dbReference type="NCBIfam" id="NF001124">
    <property type="entry name" value="PRK00139.1-2"/>
    <property type="match status" value="1"/>
</dbReference>
<evidence type="ECO:0000256" key="6">
    <source>
        <dbReference type="ARBA" id="ARBA00022741"/>
    </source>
</evidence>
<evidence type="ECO:0000256" key="14">
    <source>
        <dbReference type="RuleBase" id="RU004135"/>
    </source>
</evidence>
<evidence type="ECO:0000256" key="3">
    <source>
        <dbReference type="ARBA" id="ARBA00022490"/>
    </source>
</evidence>
<keyword evidence="10 13" id="KW-0573">Peptidoglycan synthesis</keyword>
<comment type="cofactor">
    <cofactor evidence="13">
        <name>Mg(2+)</name>
        <dbReference type="ChEBI" id="CHEBI:18420"/>
    </cofactor>
</comment>
<keyword evidence="8 13" id="KW-0460">Magnesium</keyword>
<feature type="binding site" evidence="13">
    <location>
        <position position="186"/>
    </location>
    <ligand>
        <name>UDP-N-acetyl-alpha-D-muramoyl-L-alanyl-D-glutamate</name>
        <dbReference type="ChEBI" id="CHEBI:83900"/>
    </ligand>
</feature>
<evidence type="ECO:0000256" key="1">
    <source>
        <dbReference type="ARBA" id="ARBA00004752"/>
    </source>
</evidence>
<dbReference type="InterPro" id="IPR005761">
    <property type="entry name" value="UDP-N-AcMur-Glu-dNH2Pim_ligase"/>
</dbReference>
<dbReference type="Pfam" id="PF08245">
    <property type="entry name" value="Mur_ligase_M"/>
    <property type="match status" value="1"/>
</dbReference>
<keyword evidence="5 13" id="KW-0132">Cell division</keyword>
<dbReference type="Gene3D" id="3.90.190.20">
    <property type="entry name" value="Mur ligase, C-terminal domain"/>
    <property type="match status" value="1"/>
</dbReference>
<dbReference type="GO" id="GO:0000287">
    <property type="term" value="F:magnesium ion binding"/>
    <property type="evidence" value="ECO:0007669"/>
    <property type="project" value="UniProtKB-UniRule"/>
</dbReference>
<keyword evidence="11 13" id="KW-0131">Cell cycle</keyword>
<accession>A0A841Q9F6</accession>
<keyword evidence="3 13" id="KW-0963">Cytoplasm</keyword>
<dbReference type="GO" id="GO:0009252">
    <property type="term" value="P:peptidoglycan biosynthetic process"/>
    <property type="evidence" value="ECO:0007669"/>
    <property type="project" value="UniProtKB-UniRule"/>
</dbReference>
<keyword evidence="6 13" id="KW-0547">Nucleotide-binding</keyword>
<comment type="subcellular location">
    <subcellularLocation>
        <location evidence="13 14">Cytoplasm</location>
    </subcellularLocation>
</comment>
<dbReference type="GO" id="GO:0008360">
    <property type="term" value="P:regulation of cell shape"/>
    <property type="evidence" value="ECO:0007669"/>
    <property type="project" value="UniProtKB-KW"/>
</dbReference>
<organism evidence="18 19">
    <name type="scientific">Salirhabdus euzebyi</name>
    <dbReference type="NCBI Taxonomy" id="394506"/>
    <lineage>
        <taxon>Bacteria</taxon>
        <taxon>Bacillati</taxon>
        <taxon>Bacillota</taxon>
        <taxon>Bacilli</taxon>
        <taxon>Bacillales</taxon>
        <taxon>Bacillaceae</taxon>
        <taxon>Salirhabdus</taxon>
    </lineage>
</organism>
<protein>
    <recommendedName>
        <fullName evidence="13">UDP-N-acetylmuramoyl-L-alanyl-D-glutamate--2,6-diaminopimelate ligase</fullName>
        <ecNumber evidence="13">6.3.2.13</ecNumber>
    </recommendedName>
    <alternativeName>
        <fullName evidence="13">Meso-A2pm-adding enzyme</fullName>
    </alternativeName>
    <alternativeName>
        <fullName evidence="13">Meso-diaminopimelate-adding enzyme</fullName>
    </alternativeName>
    <alternativeName>
        <fullName evidence="13">UDP-MurNAc-L-Ala-D-Glu:meso-diaminopimelate ligase</fullName>
    </alternativeName>
    <alternativeName>
        <fullName evidence="13">UDP-MurNAc-tripeptide synthetase</fullName>
    </alternativeName>
    <alternativeName>
        <fullName evidence="13">UDP-N-acetylmuramyl-tripeptide synthetase</fullName>
    </alternativeName>
</protein>
<dbReference type="Gene3D" id="3.40.1190.10">
    <property type="entry name" value="Mur-like, catalytic domain"/>
    <property type="match status" value="1"/>
</dbReference>
<dbReference type="GO" id="GO:0051301">
    <property type="term" value="P:cell division"/>
    <property type="evidence" value="ECO:0007669"/>
    <property type="project" value="UniProtKB-KW"/>
</dbReference>
<comment type="caution">
    <text evidence="18">The sequence shown here is derived from an EMBL/GenBank/DDBJ whole genome shotgun (WGS) entry which is preliminary data.</text>
</comment>
<dbReference type="SUPFAM" id="SSF63418">
    <property type="entry name" value="MurE/MurF N-terminal domain"/>
    <property type="match status" value="1"/>
</dbReference>
<evidence type="ECO:0000313" key="19">
    <source>
        <dbReference type="Proteomes" id="UP000581688"/>
    </source>
</evidence>
<evidence type="ECO:0000256" key="4">
    <source>
        <dbReference type="ARBA" id="ARBA00022598"/>
    </source>
</evidence>
<feature type="binding site" evidence="13">
    <location>
        <position position="461"/>
    </location>
    <ligand>
        <name>meso-2,6-diaminopimelate</name>
        <dbReference type="ChEBI" id="CHEBI:57791"/>
    </ligand>
</feature>
<feature type="binding site" evidence="13">
    <location>
        <position position="31"/>
    </location>
    <ligand>
        <name>UDP-N-acetyl-alpha-D-muramoyl-L-alanyl-D-glutamate</name>
        <dbReference type="ChEBI" id="CHEBI:83900"/>
    </ligand>
</feature>
<sequence length="491" mass="54188">MKLIDLISVLHFYKCDQELNHIEVSGIEMDSRQVKKGDVFVCITGYTVDGHDFAEQVAEKGACAVIAERPLSLDIPVIVVNDTTKALSHLANRFYNNPSQAFRLIGVTGTNGKTTLTYLLNEIFEIQKETTGLIGTIQMKIAEKKYSVQNTTPNALVLQRAFHDMVKEKVTTAVMEVSSHALDLGRVYGTDFDIAVFTNLSQDHLDYHKTMDDYFRAKSLLFSQMGNVYTGKPKYAVINADDPYGEKLARSTPYEVVKYGLNENADVQAKDLELHANGTSFNMITPVGNVHIKSPLAGKFSVYNILAASSAAICAGVSLKTLQYAFANTNGVPGRFETVQKDQEFGVIVDYAHTPDSLENVLTTVQTIATGKIYVVIGCGGDRDKGKRPKMAEVAVKGSHLAVFTSDNPRTEDPFAILEDMTRDISSQNFVVEQDRKKAIAYAINKAEAGDVVLIAGKGHETYQEVDKQRFEFDDRAIAGQLIEEKLKGRI</sequence>
<comment type="caution">
    <text evidence="13">Lacks conserved residue(s) required for the propagation of feature annotation.</text>
</comment>
<dbReference type="Proteomes" id="UP000581688">
    <property type="component" value="Unassembled WGS sequence"/>
</dbReference>
<dbReference type="GO" id="GO:0008765">
    <property type="term" value="F:UDP-N-acetylmuramoylalanyl-D-glutamate-2,6-diaminopimelate ligase activity"/>
    <property type="evidence" value="ECO:0007669"/>
    <property type="project" value="UniProtKB-UniRule"/>
</dbReference>
<keyword evidence="12 13" id="KW-0961">Cell wall biogenesis/degradation</keyword>
<dbReference type="InterPro" id="IPR036565">
    <property type="entry name" value="Mur-like_cat_sf"/>
</dbReference>
<keyword evidence="19" id="KW-1185">Reference proteome</keyword>
<dbReference type="AlphaFoldDB" id="A0A841Q9F6"/>
<dbReference type="HAMAP" id="MF_00208">
    <property type="entry name" value="MurE"/>
    <property type="match status" value="1"/>
</dbReference>
<dbReference type="InterPro" id="IPR000713">
    <property type="entry name" value="Mur_ligase_N"/>
</dbReference>
<feature type="domain" description="Mur ligase central" evidence="17">
    <location>
        <begin position="107"/>
        <end position="311"/>
    </location>
</feature>
<dbReference type="GO" id="GO:0071555">
    <property type="term" value="P:cell wall organization"/>
    <property type="evidence" value="ECO:0007669"/>
    <property type="project" value="UniProtKB-KW"/>
</dbReference>
<evidence type="ECO:0000259" key="16">
    <source>
        <dbReference type="Pfam" id="PF02875"/>
    </source>
</evidence>
<feature type="binding site" evidence="13">
    <location>
        <position position="178"/>
    </location>
    <ligand>
        <name>UDP-N-acetyl-alpha-D-muramoyl-L-alanyl-D-glutamate</name>
        <dbReference type="ChEBI" id="CHEBI:83900"/>
    </ligand>
</feature>
<dbReference type="PANTHER" id="PTHR23135:SF4">
    <property type="entry name" value="UDP-N-ACETYLMURAMOYL-L-ALANYL-D-GLUTAMATE--2,6-DIAMINOPIMELATE LIGASE MURE HOMOLOG, CHLOROPLASTIC"/>
    <property type="match status" value="1"/>
</dbReference>
<dbReference type="InterPro" id="IPR013221">
    <property type="entry name" value="Mur_ligase_cen"/>
</dbReference>
<comment type="catalytic activity">
    <reaction evidence="13">
        <text>UDP-N-acetyl-alpha-D-muramoyl-L-alanyl-D-glutamate + meso-2,6-diaminopimelate + ATP = UDP-N-acetyl-alpha-D-muramoyl-L-alanyl-gamma-D-glutamyl-meso-2,6-diaminopimelate + ADP + phosphate + H(+)</text>
        <dbReference type="Rhea" id="RHEA:23676"/>
        <dbReference type="ChEBI" id="CHEBI:15378"/>
        <dbReference type="ChEBI" id="CHEBI:30616"/>
        <dbReference type="ChEBI" id="CHEBI:43474"/>
        <dbReference type="ChEBI" id="CHEBI:57791"/>
        <dbReference type="ChEBI" id="CHEBI:83900"/>
        <dbReference type="ChEBI" id="CHEBI:83905"/>
        <dbReference type="ChEBI" id="CHEBI:456216"/>
        <dbReference type="EC" id="6.3.2.13"/>
    </reaction>
</comment>
<feature type="binding site" evidence="13">
    <location>
        <begin position="109"/>
        <end position="115"/>
    </location>
    <ligand>
        <name>ATP</name>
        <dbReference type="ChEBI" id="CHEBI:30616"/>
    </ligand>
</feature>
<evidence type="ECO:0000256" key="13">
    <source>
        <dbReference type="HAMAP-Rule" id="MF_00208"/>
    </source>
</evidence>
<dbReference type="GO" id="GO:0005737">
    <property type="term" value="C:cytoplasm"/>
    <property type="evidence" value="ECO:0007669"/>
    <property type="project" value="UniProtKB-SubCell"/>
</dbReference>
<comment type="PTM">
    <text evidence="13">Carboxylation is probably crucial for Mg(2+) binding and, consequently, for the gamma-phosphate positioning of ATP.</text>
</comment>
<reference evidence="18 19" key="1">
    <citation type="submission" date="2020-08" db="EMBL/GenBank/DDBJ databases">
        <title>Genomic Encyclopedia of Type Strains, Phase IV (KMG-IV): sequencing the most valuable type-strain genomes for metagenomic binning, comparative biology and taxonomic classification.</title>
        <authorList>
            <person name="Goeker M."/>
        </authorList>
    </citation>
    <scope>NUCLEOTIDE SEQUENCE [LARGE SCALE GENOMIC DNA]</scope>
    <source>
        <strain evidence="18 19">DSM 19612</strain>
    </source>
</reference>
<evidence type="ECO:0000259" key="15">
    <source>
        <dbReference type="Pfam" id="PF01225"/>
    </source>
</evidence>
<dbReference type="Pfam" id="PF01225">
    <property type="entry name" value="Mur_ligase"/>
    <property type="match status" value="1"/>
</dbReference>
<evidence type="ECO:0000256" key="12">
    <source>
        <dbReference type="ARBA" id="ARBA00023316"/>
    </source>
</evidence>
<dbReference type="NCBIfam" id="TIGR01085">
    <property type="entry name" value="murE"/>
    <property type="match status" value="1"/>
</dbReference>
<gene>
    <name evidence="13" type="primary">murE</name>
    <name evidence="18" type="ORF">HNQ94_003520</name>
</gene>
<dbReference type="SUPFAM" id="SSF53244">
    <property type="entry name" value="MurD-like peptide ligases, peptide-binding domain"/>
    <property type="match status" value="1"/>
</dbReference>
<dbReference type="GO" id="GO:0005524">
    <property type="term" value="F:ATP binding"/>
    <property type="evidence" value="ECO:0007669"/>
    <property type="project" value="UniProtKB-UniRule"/>
</dbReference>
<comment type="similarity">
    <text evidence="2 13">Belongs to the MurCDEF family. MurE subfamily.</text>
</comment>
<feature type="binding site" evidence="13">
    <location>
        <begin position="407"/>
        <end position="410"/>
    </location>
    <ligand>
        <name>meso-2,6-diaminopimelate</name>
        <dbReference type="ChEBI" id="CHEBI:57791"/>
    </ligand>
</feature>
<proteinExistence type="inferred from homology"/>
<dbReference type="InterPro" id="IPR035911">
    <property type="entry name" value="MurE/MurF_N"/>
</dbReference>